<dbReference type="STRING" id="112090.W4HBN0"/>
<accession>W4HBN0</accession>
<dbReference type="PANTHER" id="PTHR22599">
    <property type="entry name" value="MPS ONE BINDER KINASE ACTIVATOR-LIKE MOB"/>
    <property type="match status" value="1"/>
</dbReference>
<dbReference type="RefSeq" id="XP_009821820.1">
    <property type="nucleotide sequence ID" value="XM_009823518.1"/>
</dbReference>
<feature type="region of interest" description="Disordered" evidence="1">
    <location>
        <begin position="228"/>
        <end position="249"/>
    </location>
</feature>
<proteinExistence type="predicted"/>
<dbReference type="EMBL" id="KI913114">
    <property type="protein sequence ID" value="ETV89420.1"/>
    <property type="molecule type" value="Genomic_DNA"/>
</dbReference>
<dbReference type="InterPro" id="IPR027267">
    <property type="entry name" value="AH/BAR_dom_sf"/>
</dbReference>
<reference evidence="2" key="1">
    <citation type="submission" date="2013-12" db="EMBL/GenBank/DDBJ databases">
        <title>The Genome Sequence of Aphanomyces astaci APO3.</title>
        <authorList>
            <consortium name="The Broad Institute Genomics Platform"/>
            <person name="Russ C."/>
            <person name="Tyler B."/>
            <person name="van West P."/>
            <person name="Dieguez-Uribeondo J."/>
            <person name="Young S.K."/>
            <person name="Zeng Q."/>
            <person name="Gargeya S."/>
            <person name="Fitzgerald M."/>
            <person name="Abouelleil A."/>
            <person name="Alvarado L."/>
            <person name="Chapman S.B."/>
            <person name="Gainer-Dewar J."/>
            <person name="Goldberg J."/>
            <person name="Griggs A."/>
            <person name="Gujja S."/>
            <person name="Hansen M."/>
            <person name="Howarth C."/>
            <person name="Imamovic A."/>
            <person name="Ireland A."/>
            <person name="Larimer J."/>
            <person name="McCowan C."/>
            <person name="Murphy C."/>
            <person name="Pearson M."/>
            <person name="Poon T.W."/>
            <person name="Priest M."/>
            <person name="Roberts A."/>
            <person name="Saif S."/>
            <person name="Shea T."/>
            <person name="Sykes S."/>
            <person name="Wortman J."/>
            <person name="Nusbaum C."/>
            <person name="Birren B."/>
        </authorList>
    </citation>
    <scope>NUCLEOTIDE SEQUENCE [LARGE SCALE GENOMIC DNA]</scope>
    <source>
        <strain evidence="2">APO3</strain>
    </source>
</reference>
<evidence type="ECO:0008006" key="3">
    <source>
        <dbReference type="Google" id="ProtNLM"/>
    </source>
</evidence>
<gene>
    <name evidence="2" type="ORF">H257_00707</name>
</gene>
<evidence type="ECO:0000256" key="1">
    <source>
        <dbReference type="SAM" id="MobiDB-lite"/>
    </source>
</evidence>
<feature type="compositionally biased region" description="Polar residues" evidence="1">
    <location>
        <begin position="11"/>
        <end position="25"/>
    </location>
</feature>
<dbReference type="Gene3D" id="1.20.140.30">
    <property type="entry name" value="MOB kinase activator"/>
    <property type="match status" value="1"/>
</dbReference>
<dbReference type="InterPro" id="IPR005301">
    <property type="entry name" value="MOB_kinase_act_fam"/>
</dbReference>
<evidence type="ECO:0000313" key="2">
    <source>
        <dbReference type="EMBL" id="ETV89420.1"/>
    </source>
</evidence>
<protein>
    <recommendedName>
        <fullName evidence="3">Mob1/phocein family protein</fullName>
    </recommendedName>
</protein>
<name>W4HBN0_APHAT</name>
<organism evidence="2">
    <name type="scientific">Aphanomyces astaci</name>
    <name type="common">Crayfish plague agent</name>
    <dbReference type="NCBI Taxonomy" id="112090"/>
    <lineage>
        <taxon>Eukaryota</taxon>
        <taxon>Sar</taxon>
        <taxon>Stramenopiles</taxon>
        <taxon>Oomycota</taxon>
        <taxon>Saprolegniomycetes</taxon>
        <taxon>Saprolegniales</taxon>
        <taxon>Verrucalvaceae</taxon>
        <taxon>Aphanomyces</taxon>
    </lineage>
</organism>
<sequence>MLRMFSKRESNNSITVSSKHQSRSGICTDEDDPTTEFPALVLQLAVAEEKLKCASSLLVKHSNALAEVLQTTTDIKALTSTQFQPRDGASNTTALAREQKLFSDSVAKFRTTAIAPLQALLSSFPQLKHRIDHRKSALGTWRRYQKKVDDMAAKDDSSARLHRNRLKCMAAQERFQQLDKDVQREMGHVLSLDLGMLIDVPMLQLADAQQLWAATMQSSAAHLRSFIASAPPQPPTPPPSPPRPPHPTLVQATIRQPGCCASTSDEDNNMRLSFKHQHSSMDGGGDSDEPEALISIKLPPRMGRGVAEDDVNVLDKARSMRPKKQHTMGTRTWHMHQHAKQSLAQGLDVLDAVKLPPGFGREEWVAVHAQDFFNEVSLLYGTISELCTPATCPEMSAGPCYTYLWADDNGGTPAPCSAPAYVTKLLMWIDGQLGDPDVFPDSGFESNKAFAVVSRNMFKRLFRVYAHIFHSHLPDFAALHAESHLNCSFKRFVSFVLEFDLVEAKELNALRKLICDAVPGKL</sequence>
<dbReference type="SMART" id="SM01388">
    <property type="entry name" value="Mob1_phocein"/>
    <property type="match status" value="1"/>
</dbReference>
<dbReference type="GeneID" id="20802703"/>
<dbReference type="SUPFAM" id="SSF103657">
    <property type="entry name" value="BAR/IMD domain-like"/>
    <property type="match status" value="1"/>
</dbReference>
<dbReference type="OrthoDB" id="8170117at2759"/>
<dbReference type="SUPFAM" id="SSF101152">
    <property type="entry name" value="Mob1/phocein"/>
    <property type="match status" value="1"/>
</dbReference>
<dbReference type="AlphaFoldDB" id="W4HBN0"/>
<dbReference type="Gene3D" id="1.20.1270.60">
    <property type="entry name" value="Arfaptin homology (AH) domain/BAR domain"/>
    <property type="match status" value="1"/>
</dbReference>
<dbReference type="VEuPathDB" id="FungiDB:H257_00707"/>
<feature type="region of interest" description="Disordered" evidence="1">
    <location>
        <begin position="1"/>
        <end position="31"/>
    </location>
</feature>
<feature type="compositionally biased region" description="Pro residues" evidence="1">
    <location>
        <begin position="231"/>
        <end position="247"/>
    </location>
</feature>
<dbReference type="Pfam" id="PF03637">
    <property type="entry name" value="Mob1_phocein"/>
    <property type="match status" value="1"/>
</dbReference>
<dbReference type="InterPro" id="IPR036703">
    <property type="entry name" value="MOB_kinase_act_sf"/>
</dbReference>
<feature type="compositionally biased region" description="Basic and acidic residues" evidence="1">
    <location>
        <begin position="1"/>
        <end position="10"/>
    </location>
</feature>